<evidence type="ECO:0000256" key="1">
    <source>
        <dbReference type="ARBA" id="ARBA00004370"/>
    </source>
</evidence>
<keyword evidence="2" id="KW-0812">Transmembrane</keyword>
<keyword evidence="4" id="KW-0472">Membrane</keyword>
<dbReference type="GO" id="GO:0006629">
    <property type="term" value="P:lipid metabolic process"/>
    <property type="evidence" value="ECO:0007669"/>
    <property type="project" value="InterPro"/>
</dbReference>
<feature type="signal peptide" evidence="5">
    <location>
        <begin position="1"/>
        <end position="24"/>
    </location>
</feature>
<evidence type="ECO:0000256" key="5">
    <source>
        <dbReference type="SAM" id="SignalP"/>
    </source>
</evidence>
<dbReference type="GO" id="GO:0008081">
    <property type="term" value="F:phosphoric diester hydrolase activity"/>
    <property type="evidence" value="ECO:0007669"/>
    <property type="project" value="InterPro"/>
</dbReference>
<dbReference type="Proteomes" id="UP001209570">
    <property type="component" value="Unassembled WGS sequence"/>
</dbReference>
<evidence type="ECO:0008006" key="8">
    <source>
        <dbReference type="Google" id="ProtNLM"/>
    </source>
</evidence>
<evidence type="ECO:0000256" key="4">
    <source>
        <dbReference type="ARBA" id="ARBA00023136"/>
    </source>
</evidence>
<organism evidence="6 7">
    <name type="scientific">Pythium insidiosum</name>
    <name type="common">Pythiosis disease agent</name>
    <dbReference type="NCBI Taxonomy" id="114742"/>
    <lineage>
        <taxon>Eukaryota</taxon>
        <taxon>Sar</taxon>
        <taxon>Stramenopiles</taxon>
        <taxon>Oomycota</taxon>
        <taxon>Peronosporomycetes</taxon>
        <taxon>Pythiales</taxon>
        <taxon>Pythiaceae</taxon>
        <taxon>Pythium</taxon>
    </lineage>
</organism>
<keyword evidence="3" id="KW-1133">Transmembrane helix</keyword>
<keyword evidence="5" id="KW-0732">Signal</keyword>
<dbReference type="InterPro" id="IPR017946">
    <property type="entry name" value="PLC-like_Pdiesterase_TIM-brl"/>
</dbReference>
<dbReference type="GO" id="GO:0016020">
    <property type="term" value="C:membrane"/>
    <property type="evidence" value="ECO:0007669"/>
    <property type="project" value="UniProtKB-SubCell"/>
</dbReference>
<feature type="chain" id="PRO_5041922266" description="PLC-like phosphodiesterase" evidence="5">
    <location>
        <begin position="25"/>
        <end position="582"/>
    </location>
</feature>
<proteinExistence type="predicted"/>
<evidence type="ECO:0000256" key="3">
    <source>
        <dbReference type="ARBA" id="ARBA00022989"/>
    </source>
</evidence>
<accession>A0AAD5QAF5</accession>
<comment type="subcellular location">
    <subcellularLocation>
        <location evidence="1">Membrane</location>
    </subcellularLocation>
</comment>
<dbReference type="SUPFAM" id="SSF51695">
    <property type="entry name" value="PLC-like phosphodiesterases"/>
    <property type="match status" value="2"/>
</dbReference>
<dbReference type="PANTHER" id="PTHR35518:SF2">
    <property type="entry name" value="MAINTENANCE OF TELOMERE CAPPING PROTEIN 6"/>
    <property type="match status" value="1"/>
</dbReference>
<gene>
    <name evidence="6" type="ORF">P43SY_005457</name>
</gene>
<reference evidence="6" key="1">
    <citation type="submission" date="2021-12" db="EMBL/GenBank/DDBJ databases">
        <title>Prjna785345.</title>
        <authorList>
            <person name="Rujirawat T."/>
            <person name="Krajaejun T."/>
        </authorList>
    </citation>
    <scope>NUCLEOTIDE SEQUENCE</scope>
    <source>
        <strain evidence="6">Pi057C3</strain>
    </source>
</reference>
<comment type="caution">
    <text evidence="6">The sequence shown here is derived from an EMBL/GenBank/DDBJ whole genome shotgun (WGS) entry which is preliminary data.</text>
</comment>
<dbReference type="Gene3D" id="3.20.20.190">
    <property type="entry name" value="Phosphatidylinositol (PI) phosphodiesterase"/>
    <property type="match status" value="1"/>
</dbReference>
<evidence type="ECO:0000256" key="2">
    <source>
        <dbReference type="ARBA" id="ARBA00022692"/>
    </source>
</evidence>
<evidence type="ECO:0000313" key="6">
    <source>
        <dbReference type="EMBL" id="KAJ0400736.1"/>
    </source>
</evidence>
<protein>
    <recommendedName>
        <fullName evidence="8">PLC-like phosphodiesterase</fullName>
    </recommendedName>
</protein>
<evidence type="ECO:0000313" key="7">
    <source>
        <dbReference type="Proteomes" id="UP001209570"/>
    </source>
</evidence>
<sequence length="582" mass="65012">MRLRSAWNAGFLCALLAALDRTGAAGTADATGGGNAALQDLLRASAAAPPALALRTELLTPSSRDAFLQQLRDTVPDTVPEGVECKKVKRCDKRNVCAIICERGSVVVEPWLQHALALQRRLAYRRNFCHARLPGTHNSAINMADGYGIEDHVFQGYLQYFSWFKQGMEVHTNDQLFSLTDQLQMGVRFIELDVHWFDNDLRIAHCGGFHSSLLDNMISVFNQIAKWLGTNIEWDSQTIGCKPSLSSIPSSEQRPLKEALEELAKWLHAPENEKEFLLVFFDDETNLYKWKKVRTLISHLRDYFPDNEILLPSDLVKAKGWPSFEELLAVGKRVIFMSGSDYSPRGDDLLFVKDAICNWTEPSLPFEPYPECDFPRDRVGPLSHQEWILRPETSEIVYGFLNADGHLGDNTYILNETTIPPMAECGVNIPSPDNITPRRMEAMVWAVDKQQQLTPGKCVALKRGSTHWTSVDCEEDGIVALCAPKDRYSDWILTPVTVKESAAKRACAELGPEMVYQAPTNGYENKLVAALLEQAGPTVKGVWIEAKDFVEAIYSRDSEAKNGGGDAGVISRQHVDDILAIE</sequence>
<dbReference type="AlphaFoldDB" id="A0AAD5QAF5"/>
<name>A0AAD5QAF5_PYTIN</name>
<keyword evidence="7" id="KW-1185">Reference proteome</keyword>
<dbReference type="PANTHER" id="PTHR35518">
    <property type="entry name" value="MAINTENANCE OF TELOMOERE CAPPING"/>
    <property type="match status" value="1"/>
</dbReference>
<dbReference type="EMBL" id="JAKCXM010000147">
    <property type="protein sequence ID" value="KAJ0400736.1"/>
    <property type="molecule type" value="Genomic_DNA"/>
</dbReference>
<dbReference type="InterPro" id="IPR051008">
    <property type="entry name" value="Telomere_Capping_Maintenance"/>
</dbReference>